<accession>A0A3D8T6U9</accession>
<comment type="caution">
    <text evidence="3">The sequence shown here is derived from an EMBL/GenBank/DDBJ whole genome shotgun (WGS) entry which is preliminary data.</text>
</comment>
<feature type="transmembrane region" description="Helical" evidence="2">
    <location>
        <begin position="39"/>
        <end position="64"/>
    </location>
</feature>
<keyword evidence="2" id="KW-1133">Transmembrane helix</keyword>
<keyword evidence="4" id="KW-1185">Reference proteome</keyword>
<sequence>MTSPPKPAYTPLTEIDYVGEIKQLWENTKNAPTNLRKNAAASFTSLTFNGAIRLIVIVGAYILVRPYIVKLGAKMQGLDLDAANAARVPTGKVSANVLRGAPIKEESESEEETETTGADWGKKARKRQRQLEKKKKQEVEKRLAEEQEELEDKELEEFLLRNANYEGNPNPHNLTLDD</sequence>
<dbReference type="Pfam" id="PF07543">
    <property type="entry name" value="PGA2"/>
    <property type="match status" value="1"/>
</dbReference>
<protein>
    <recommendedName>
        <fullName evidence="5">DUF1531-domain-containing protein</fullName>
    </recommendedName>
</protein>
<feature type="region of interest" description="Disordered" evidence="1">
    <location>
        <begin position="99"/>
        <end position="150"/>
    </location>
</feature>
<feature type="compositionally biased region" description="Basic and acidic residues" evidence="1">
    <location>
        <begin position="129"/>
        <end position="145"/>
    </location>
</feature>
<proteinExistence type="predicted"/>
<dbReference type="PANTHER" id="PTHR28199">
    <property type="entry name" value="PROCESSING OF GAS1 AND ALP PROTEIN 2"/>
    <property type="match status" value="1"/>
</dbReference>
<gene>
    <name evidence="3" type="ORF">BP5796_00013</name>
</gene>
<dbReference type="Proteomes" id="UP000256328">
    <property type="component" value="Unassembled WGS sequence"/>
</dbReference>
<evidence type="ECO:0000256" key="1">
    <source>
        <dbReference type="SAM" id="MobiDB-lite"/>
    </source>
</evidence>
<dbReference type="AlphaFoldDB" id="A0A3D8T6U9"/>
<dbReference type="GO" id="GO:0015031">
    <property type="term" value="P:protein transport"/>
    <property type="evidence" value="ECO:0007669"/>
    <property type="project" value="TreeGrafter"/>
</dbReference>
<dbReference type="EMBL" id="PDLN01000001">
    <property type="protein sequence ID" value="RDW94250.1"/>
    <property type="molecule type" value="Genomic_DNA"/>
</dbReference>
<evidence type="ECO:0000313" key="4">
    <source>
        <dbReference type="Proteomes" id="UP000256328"/>
    </source>
</evidence>
<dbReference type="OrthoDB" id="4227028at2759"/>
<keyword evidence="2" id="KW-0812">Transmembrane</keyword>
<dbReference type="InterPro" id="IPR011431">
    <property type="entry name" value="Trafficking_Pga2"/>
</dbReference>
<evidence type="ECO:0008006" key="5">
    <source>
        <dbReference type="Google" id="ProtNLM"/>
    </source>
</evidence>
<organism evidence="3 4">
    <name type="scientific">Coleophoma crateriformis</name>
    <dbReference type="NCBI Taxonomy" id="565419"/>
    <lineage>
        <taxon>Eukaryota</taxon>
        <taxon>Fungi</taxon>
        <taxon>Dikarya</taxon>
        <taxon>Ascomycota</taxon>
        <taxon>Pezizomycotina</taxon>
        <taxon>Leotiomycetes</taxon>
        <taxon>Helotiales</taxon>
        <taxon>Dermateaceae</taxon>
        <taxon>Coleophoma</taxon>
    </lineage>
</organism>
<evidence type="ECO:0000256" key="2">
    <source>
        <dbReference type="SAM" id="Phobius"/>
    </source>
</evidence>
<evidence type="ECO:0000313" key="3">
    <source>
        <dbReference type="EMBL" id="RDW94250.1"/>
    </source>
</evidence>
<keyword evidence="2" id="KW-0472">Membrane</keyword>
<name>A0A3D8T6U9_9HELO</name>
<dbReference type="PANTHER" id="PTHR28199:SF1">
    <property type="entry name" value="PROCESSING OF GAS1 AND ALP PROTEIN 2"/>
    <property type="match status" value="1"/>
</dbReference>
<reference evidence="3 4" key="1">
    <citation type="journal article" date="2018" name="IMA Fungus">
        <title>IMA Genome-F 9: Draft genome sequence of Annulohypoxylon stygium, Aspergillus mulundensis, Berkeleyomyces basicola (syn. Thielaviopsis basicola), Ceratocystis smalleyi, two Cercospora beticola strains, Coleophoma cylindrospora, Fusarium fracticaudum, Phialophora cf. hyalina, and Morchella septimelata.</title>
        <authorList>
            <person name="Wingfield B.D."/>
            <person name="Bills G.F."/>
            <person name="Dong Y."/>
            <person name="Huang W."/>
            <person name="Nel W.J."/>
            <person name="Swalarsk-Parry B.S."/>
            <person name="Vaghefi N."/>
            <person name="Wilken P.M."/>
            <person name="An Z."/>
            <person name="de Beer Z.W."/>
            <person name="De Vos L."/>
            <person name="Chen L."/>
            <person name="Duong T.A."/>
            <person name="Gao Y."/>
            <person name="Hammerbacher A."/>
            <person name="Kikkert J.R."/>
            <person name="Li Y."/>
            <person name="Li H."/>
            <person name="Li K."/>
            <person name="Li Q."/>
            <person name="Liu X."/>
            <person name="Ma X."/>
            <person name="Naidoo K."/>
            <person name="Pethybridge S.J."/>
            <person name="Sun J."/>
            <person name="Steenkamp E.T."/>
            <person name="van der Nest M.A."/>
            <person name="van Wyk S."/>
            <person name="Wingfield M.J."/>
            <person name="Xiong C."/>
            <person name="Yue Q."/>
            <person name="Zhang X."/>
        </authorList>
    </citation>
    <scope>NUCLEOTIDE SEQUENCE [LARGE SCALE GENOMIC DNA]</scope>
    <source>
        <strain evidence="3 4">BP5796</strain>
    </source>
</reference>